<evidence type="ECO:0000313" key="1">
    <source>
        <dbReference type="EMBL" id="MBD3325984.1"/>
    </source>
</evidence>
<comment type="caution">
    <text evidence="1">The sequence shown here is derived from an EMBL/GenBank/DDBJ whole genome shotgun (WGS) entry which is preliminary data.</text>
</comment>
<dbReference type="AlphaFoldDB" id="A0A9D5JXI9"/>
<sequence length="250" mass="27889">MMQKWSLVLIGIFLVLLGGGQGQECAWAEQQTITTLPCLSGRTVRVKVTTGEHWQHVMKVAFLKIKAPPQVAIWIEDREGNYIDTLFVTHKIGKQFWGKQPDQDPDKLFRPEALPYWMHKRAARGLPFPTKNDPLPDTVTAASPEEDFAIQTKIQLDLTEIAVLLEANLSFDMNETYYTNAPQGTAVYNRNSGQPALVYRAEVDLSQPGTYEMELIGHSSPSGEDGKLYKDLSGLSSALHMITNAVVSIE</sequence>
<protein>
    <submittedName>
        <fullName evidence="1">DUF2271 domain-containing protein</fullName>
    </submittedName>
</protein>
<name>A0A9D5JXI9_9BACT</name>
<proteinExistence type="predicted"/>
<dbReference type="EMBL" id="WJJP01000505">
    <property type="protein sequence ID" value="MBD3325984.1"/>
    <property type="molecule type" value="Genomic_DNA"/>
</dbReference>
<organism evidence="1 2">
    <name type="scientific">candidate division KSB3 bacterium</name>
    <dbReference type="NCBI Taxonomy" id="2044937"/>
    <lineage>
        <taxon>Bacteria</taxon>
        <taxon>candidate division KSB3</taxon>
    </lineage>
</organism>
<evidence type="ECO:0000313" key="2">
    <source>
        <dbReference type="Proteomes" id="UP000649604"/>
    </source>
</evidence>
<gene>
    <name evidence="1" type="ORF">GF339_15475</name>
</gene>
<dbReference type="Proteomes" id="UP000649604">
    <property type="component" value="Unassembled WGS sequence"/>
</dbReference>
<accession>A0A9D5JXI9</accession>
<reference evidence="1" key="1">
    <citation type="submission" date="2019-11" db="EMBL/GenBank/DDBJ databases">
        <title>Microbial mats filling the niche in hypersaline microbial mats.</title>
        <authorList>
            <person name="Wong H.L."/>
            <person name="Macleod F.I."/>
            <person name="White R.A. III"/>
            <person name="Burns B.P."/>
        </authorList>
    </citation>
    <scope>NUCLEOTIDE SEQUENCE</scope>
    <source>
        <strain evidence="1">Rbin_158</strain>
    </source>
</reference>